<dbReference type="InterPro" id="IPR029476">
    <property type="entry name" value="DNase_NucA_NucB"/>
</dbReference>
<dbReference type="EMBL" id="JASNQZ010000008">
    <property type="protein sequence ID" value="KAL0953788.1"/>
    <property type="molecule type" value="Genomic_DNA"/>
</dbReference>
<comment type="caution">
    <text evidence="3">The sequence shown here is derived from an EMBL/GenBank/DDBJ whole genome shotgun (WGS) entry which is preliminary data.</text>
</comment>
<sequence>MELDEAKNGALLRNMCNGLRGKNTEVLTYSGPANTRELKAAKKAKRRAAGCVDRFCRNPLNNGGNSKLNSCDEYPPASSDEGGDARPEIRRAINCIPSTQNTLQGTTFRSMMNSAGLKKGDKFVISIDCDKVLNDILVPREEVSDSGSATPLYRTGVVNDTNSYIIIPLGDLSAGSYTVSFQLTAGSASEAFLIDNQGDDLIDPLGSFSSGQSRQVPFTVEDDDVGVGLVFATRNNATNITWTFEGSTTPTTSASESQSTVTALPGSESSNPNGAQRQLMPWWASVIALTVLLVLEWKQL</sequence>
<feature type="region of interest" description="Disordered" evidence="1">
    <location>
        <begin position="245"/>
        <end position="275"/>
    </location>
</feature>
<dbReference type="Proteomes" id="UP001556367">
    <property type="component" value="Unassembled WGS sequence"/>
</dbReference>
<protein>
    <recommendedName>
        <fullName evidence="2">Deoxyribonuclease NucA/NucB domain-containing protein</fullName>
    </recommendedName>
</protein>
<evidence type="ECO:0000259" key="2">
    <source>
        <dbReference type="Pfam" id="PF14040"/>
    </source>
</evidence>
<name>A0ABR3JEE5_9AGAR</name>
<evidence type="ECO:0000256" key="1">
    <source>
        <dbReference type="SAM" id="MobiDB-lite"/>
    </source>
</evidence>
<accession>A0ABR3JEE5</accession>
<feature type="domain" description="Deoxyribonuclease NucA/NucB" evidence="2">
    <location>
        <begin position="15"/>
        <end position="126"/>
    </location>
</feature>
<evidence type="ECO:0000313" key="3">
    <source>
        <dbReference type="EMBL" id="KAL0953788.1"/>
    </source>
</evidence>
<reference evidence="4" key="1">
    <citation type="submission" date="2024-06" db="EMBL/GenBank/DDBJ databases">
        <title>Multi-omics analyses provide insights into the biosynthesis of the anticancer antibiotic pleurotin in Hohenbuehelia grisea.</title>
        <authorList>
            <person name="Weaver J.A."/>
            <person name="Alberti F."/>
        </authorList>
    </citation>
    <scope>NUCLEOTIDE SEQUENCE [LARGE SCALE GENOMIC DNA]</scope>
    <source>
        <strain evidence="4">T-177</strain>
    </source>
</reference>
<organism evidence="3 4">
    <name type="scientific">Hohenbuehelia grisea</name>
    <dbReference type="NCBI Taxonomy" id="104357"/>
    <lineage>
        <taxon>Eukaryota</taxon>
        <taxon>Fungi</taxon>
        <taxon>Dikarya</taxon>
        <taxon>Basidiomycota</taxon>
        <taxon>Agaricomycotina</taxon>
        <taxon>Agaricomycetes</taxon>
        <taxon>Agaricomycetidae</taxon>
        <taxon>Agaricales</taxon>
        <taxon>Pleurotineae</taxon>
        <taxon>Pleurotaceae</taxon>
        <taxon>Hohenbuehelia</taxon>
    </lineage>
</organism>
<evidence type="ECO:0000313" key="4">
    <source>
        <dbReference type="Proteomes" id="UP001556367"/>
    </source>
</evidence>
<dbReference type="Pfam" id="PF14040">
    <property type="entry name" value="DNase_NucA_NucB"/>
    <property type="match status" value="1"/>
</dbReference>
<gene>
    <name evidence="3" type="ORF">HGRIS_004972</name>
</gene>
<keyword evidence="4" id="KW-1185">Reference proteome</keyword>
<proteinExistence type="predicted"/>